<dbReference type="PANTHER" id="PTHR13314:SF2">
    <property type="entry name" value="CALCIUM CHANNEL FLOWER HOMOLOG"/>
    <property type="match status" value="1"/>
</dbReference>
<dbReference type="PANTHER" id="PTHR13314">
    <property type="entry name" value="CALCIUM CHANNEL FLOWER HOMOLOG"/>
    <property type="match status" value="1"/>
</dbReference>
<dbReference type="Pfam" id="PF10233">
    <property type="entry name" value="Cg6151-P"/>
    <property type="match status" value="1"/>
</dbReference>
<dbReference type="OrthoDB" id="5591789at2759"/>
<dbReference type="InterPro" id="IPR019365">
    <property type="entry name" value="TVP18/Ca-channel_flower"/>
</dbReference>
<organism evidence="11 12">
    <name type="scientific">Pichia californica</name>
    <dbReference type="NCBI Taxonomy" id="460514"/>
    <lineage>
        <taxon>Eukaryota</taxon>
        <taxon>Fungi</taxon>
        <taxon>Dikarya</taxon>
        <taxon>Ascomycota</taxon>
        <taxon>Saccharomycotina</taxon>
        <taxon>Pichiomycetes</taxon>
        <taxon>Pichiales</taxon>
        <taxon>Pichiaceae</taxon>
        <taxon>Pichia</taxon>
    </lineage>
</organism>
<sequence length="165" mass="18348">MAIGDYFKVTGFLADMKSRNLSLYGQWIGISCIFLSLALGIANLFHVNIVFIFGIIAIIQAPILALVEIPFLLKIFRIPDSIITFIQQLDTNWMRSLFYVIMAVIQWLSLTCMATSLLTLAILYTANALFYGGAAILGQDFHKSNVVATVQVNEIPSEAQIRNVL</sequence>
<dbReference type="GO" id="GO:0016192">
    <property type="term" value="P:vesicle-mediated transport"/>
    <property type="evidence" value="ECO:0007669"/>
    <property type="project" value="TreeGrafter"/>
</dbReference>
<keyword evidence="6 10" id="KW-0812">Transmembrane</keyword>
<name>A0A9P6WL15_9ASCO</name>
<dbReference type="EMBL" id="PUHW01000189">
    <property type="protein sequence ID" value="KAG0688042.1"/>
    <property type="molecule type" value="Genomic_DNA"/>
</dbReference>
<dbReference type="SMART" id="SM01077">
    <property type="entry name" value="Cg6151-P"/>
    <property type="match status" value="1"/>
</dbReference>
<comment type="function">
    <text evidence="1">Golgi membrane protein involved in vesicular trafficking.</text>
</comment>
<keyword evidence="8" id="KW-0333">Golgi apparatus</keyword>
<reference evidence="11" key="1">
    <citation type="submission" date="2020-11" db="EMBL/GenBank/DDBJ databases">
        <title>Kefir isolates.</title>
        <authorList>
            <person name="Marcisauskas S."/>
            <person name="Kim Y."/>
            <person name="Blasche S."/>
        </authorList>
    </citation>
    <scope>NUCLEOTIDE SEQUENCE</scope>
    <source>
        <strain evidence="11">Olga-1</strain>
    </source>
</reference>
<keyword evidence="12" id="KW-1185">Reference proteome</keyword>
<comment type="similarity">
    <text evidence="3">Belongs to the TVP18 family.</text>
</comment>
<evidence type="ECO:0000256" key="9">
    <source>
        <dbReference type="ARBA" id="ARBA00023136"/>
    </source>
</evidence>
<protein>
    <recommendedName>
        <fullName evidence="4">Golgi apparatus membrane protein TVP18</fullName>
    </recommendedName>
    <alternativeName>
        <fullName evidence="5">Golgi apparatus membrane protein tvp18</fullName>
    </alternativeName>
</protein>
<feature type="transmembrane region" description="Helical" evidence="10">
    <location>
        <begin position="97"/>
        <end position="124"/>
    </location>
</feature>
<comment type="caution">
    <text evidence="11">The sequence shown here is derived from an EMBL/GenBank/DDBJ whole genome shotgun (WGS) entry which is preliminary data.</text>
</comment>
<evidence type="ECO:0000256" key="2">
    <source>
        <dbReference type="ARBA" id="ARBA00004653"/>
    </source>
</evidence>
<evidence type="ECO:0000313" key="11">
    <source>
        <dbReference type="EMBL" id="KAG0688042.1"/>
    </source>
</evidence>
<dbReference type="AlphaFoldDB" id="A0A9P6WL15"/>
<evidence type="ECO:0000256" key="7">
    <source>
        <dbReference type="ARBA" id="ARBA00022989"/>
    </source>
</evidence>
<feature type="transmembrane region" description="Helical" evidence="10">
    <location>
        <begin position="51"/>
        <end position="76"/>
    </location>
</feature>
<comment type="subcellular location">
    <subcellularLocation>
        <location evidence="2">Golgi apparatus membrane</location>
        <topology evidence="2">Multi-pass membrane protein</topology>
    </subcellularLocation>
</comment>
<feature type="transmembrane region" description="Helical" evidence="10">
    <location>
        <begin position="21"/>
        <end position="45"/>
    </location>
</feature>
<dbReference type="Proteomes" id="UP000697127">
    <property type="component" value="Unassembled WGS sequence"/>
</dbReference>
<evidence type="ECO:0000313" key="12">
    <source>
        <dbReference type="Proteomes" id="UP000697127"/>
    </source>
</evidence>
<dbReference type="GO" id="GO:0000139">
    <property type="term" value="C:Golgi membrane"/>
    <property type="evidence" value="ECO:0007669"/>
    <property type="project" value="UniProtKB-SubCell"/>
</dbReference>
<evidence type="ECO:0000256" key="5">
    <source>
        <dbReference type="ARBA" id="ARBA00020655"/>
    </source>
</evidence>
<evidence type="ECO:0000256" key="1">
    <source>
        <dbReference type="ARBA" id="ARBA00003246"/>
    </source>
</evidence>
<keyword evidence="7 10" id="KW-1133">Transmembrane helix</keyword>
<evidence type="ECO:0000256" key="4">
    <source>
        <dbReference type="ARBA" id="ARBA00013563"/>
    </source>
</evidence>
<gene>
    <name evidence="11" type="primary">TVP18</name>
    <name evidence="11" type="ORF">C6P40_001479</name>
</gene>
<evidence type="ECO:0000256" key="8">
    <source>
        <dbReference type="ARBA" id="ARBA00023034"/>
    </source>
</evidence>
<evidence type="ECO:0000256" key="3">
    <source>
        <dbReference type="ARBA" id="ARBA00005738"/>
    </source>
</evidence>
<keyword evidence="9 10" id="KW-0472">Membrane</keyword>
<evidence type="ECO:0000256" key="10">
    <source>
        <dbReference type="SAM" id="Phobius"/>
    </source>
</evidence>
<accession>A0A9P6WL15</accession>
<evidence type="ECO:0000256" key="6">
    <source>
        <dbReference type="ARBA" id="ARBA00022692"/>
    </source>
</evidence>
<proteinExistence type="inferred from homology"/>